<evidence type="ECO:0000256" key="6">
    <source>
        <dbReference type="ARBA" id="ARBA00022692"/>
    </source>
</evidence>
<evidence type="ECO:0000256" key="3">
    <source>
        <dbReference type="ARBA" id="ARBA00018681"/>
    </source>
</evidence>
<dbReference type="Pfam" id="PF07225">
    <property type="entry name" value="NDUF_B4"/>
    <property type="match status" value="1"/>
</dbReference>
<dbReference type="AlphaFoldDB" id="A0A6J2TPR0"/>
<protein>
    <recommendedName>
        <fullName evidence="3">NADH dehydrogenase [ubiquinone] 1 beta subcomplex subunit 4</fullName>
    </recommendedName>
    <alternativeName>
        <fullName evidence="12">Complex I-B15</fullName>
    </alternativeName>
    <alternativeName>
        <fullName evidence="13">NADH-ubiquinone oxidoreductase B15 subunit</fullName>
    </alternativeName>
</protein>
<evidence type="ECO:0000256" key="9">
    <source>
        <dbReference type="ARBA" id="ARBA00022989"/>
    </source>
</evidence>
<dbReference type="RefSeq" id="XP_030376942.1">
    <property type="nucleotide sequence ID" value="XM_030521082.1"/>
</dbReference>
<accession>A0A6J2TPR0</accession>
<evidence type="ECO:0000256" key="4">
    <source>
        <dbReference type="ARBA" id="ARBA00022448"/>
    </source>
</evidence>
<evidence type="ECO:0000313" key="16">
    <source>
        <dbReference type="RefSeq" id="XP_030376942.1"/>
    </source>
</evidence>
<evidence type="ECO:0000256" key="2">
    <source>
        <dbReference type="ARBA" id="ARBA00007260"/>
    </source>
</evidence>
<dbReference type="PANTHER" id="PTHR15469">
    <property type="entry name" value="NADH-UBIQUINONE OXIDOREDUCTASE B15 SUBUNIT"/>
    <property type="match status" value="1"/>
</dbReference>
<dbReference type="GeneID" id="115625868"/>
<organism evidence="15 16">
    <name type="scientific">Drosophila lebanonensis</name>
    <name type="common">Fruit fly</name>
    <name type="synonym">Scaptodrosophila lebanonensis</name>
    <dbReference type="NCBI Taxonomy" id="7225"/>
    <lineage>
        <taxon>Eukaryota</taxon>
        <taxon>Metazoa</taxon>
        <taxon>Ecdysozoa</taxon>
        <taxon>Arthropoda</taxon>
        <taxon>Hexapoda</taxon>
        <taxon>Insecta</taxon>
        <taxon>Pterygota</taxon>
        <taxon>Neoptera</taxon>
        <taxon>Endopterygota</taxon>
        <taxon>Diptera</taxon>
        <taxon>Brachycera</taxon>
        <taxon>Muscomorpha</taxon>
        <taxon>Ephydroidea</taxon>
        <taxon>Drosophilidae</taxon>
        <taxon>Scaptodrosophila</taxon>
    </lineage>
</organism>
<gene>
    <name evidence="16" type="primary">LOC115625868</name>
</gene>
<evidence type="ECO:0000256" key="14">
    <source>
        <dbReference type="SAM" id="Phobius"/>
    </source>
</evidence>
<keyword evidence="4" id="KW-0813">Transport</keyword>
<comment type="subcellular location">
    <subcellularLocation>
        <location evidence="1">Mitochondrion inner membrane</location>
        <topology evidence="1">Single-pass membrane protein</topology>
    </subcellularLocation>
</comment>
<dbReference type="OrthoDB" id="5818798at2759"/>
<evidence type="ECO:0000256" key="1">
    <source>
        <dbReference type="ARBA" id="ARBA00004434"/>
    </source>
</evidence>
<dbReference type="Proteomes" id="UP000504634">
    <property type="component" value="Unplaced"/>
</dbReference>
<comment type="similarity">
    <text evidence="2">Belongs to the complex I NDUFB4 subunit family.</text>
</comment>
<evidence type="ECO:0000256" key="12">
    <source>
        <dbReference type="ARBA" id="ARBA00030212"/>
    </source>
</evidence>
<feature type="transmembrane region" description="Helical" evidence="14">
    <location>
        <begin position="70"/>
        <end position="88"/>
    </location>
</feature>
<evidence type="ECO:0000256" key="5">
    <source>
        <dbReference type="ARBA" id="ARBA00022660"/>
    </source>
</evidence>
<name>A0A6J2TPR0_DROLE</name>
<evidence type="ECO:0000256" key="8">
    <source>
        <dbReference type="ARBA" id="ARBA00022982"/>
    </source>
</evidence>
<sequence>MSVLTKEEQELICRKHEQTLKLRNEYLKQSSNPFRHATGEGGTVFDAGLARFQAMRVSNYEHFKPTGRSFRSGLFAVVLPIVVYAWALKSERDSREQKYRTGQVAYKDRQFKFI</sequence>
<evidence type="ECO:0000256" key="7">
    <source>
        <dbReference type="ARBA" id="ARBA00022792"/>
    </source>
</evidence>
<keyword evidence="11 14" id="KW-0472">Membrane</keyword>
<evidence type="ECO:0000256" key="11">
    <source>
        <dbReference type="ARBA" id="ARBA00023136"/>
    </source>
</evidence>
<keyword evidence="15" id="KW-1185">Reference proteome</keyword>
<reference evidence="16" key="1">
    <citation type="submission" date="2025-08" db="UniProtKB">
        <authorList>
            <consortium name="RefSeq"/>
        </authorList>
    </citation>
    <scope>IDENTIFICATION</scope>
    <source>
        <strain evidence="16">11010-0011.00</strain>
        <tissue evidence="16">Whole body</tissue>
    </source>
</reference>
<dbReference type="PANTHER" id="PTHR15469:SF0">
    <property type="entry name" value="NADH DEHYDROGENASE [UBIQUINONE] 1 BETA SUBCOMPLEX SUBUNIT 4"/>
    <property type="match status" value="1"/>
</dbReference>
<evidence type="ECO:0000256" key="10">
    <source>
        <dbReference type="ARBA" id="ARBA00023128"/>
    </source>
</evidence>
<keyword evidence="5" id="KW-0679">Respiratory chain</keyword>
<keyword evidence="9 14" id="KW-1133">Transmembrane helix</keyword>
<evidence type="ECO:0000313" key="15">
    <source>
        <dbReference type="Proteomes" id="UP000504634"/>
    </source>
</evidence>
<dbReference type="GO" id="GO:0005743">
    <property type="term" value="C:mitochondrial inner membrane"/>
    <property type="evidence" value="ECO:0007669"/>
    <property type="project" value="UniProtKB-SubCell"/>
</dbReference>
<keyword evidence="10" id="KW-0496">Mitochondrion</keyword>
<dbReference type="InterPro" id="IPR009866">
    <property type="entry name" value="NADH_UbQ_OxRdtase_NDUFB4_su"/>
</dbReference>
<proteinExistence type="inferred from homology"/>
<keyword evidence="6 14" id="KW-0812">Transmembrane</keyword>
<evidence type="ECO:0000256" key="13">
    <source>
        <dbReference type="ARBA" id="ARBA00030987"/>
    </source>
</evidence>
<keyword evidence="7" id="KW-0999">Mitochondrion inner membrane</keyword>
<keyword evidence="8" id="KW-0249">Electron transport</keyword>
<dbReference type="CTD" id="36640"/>